<dbReference type="KEGG" id="vte:BHY08_00880"/>
<keyword evidence="1" id="KW-0472">Membrane</keyword>
<keyword evidence="3" id="KW-1185">Reference proteome</keyword>
<protein>
    <recommendedName>
        <fullName evidence="4">Alkaline shock response membrane anchor protein AmaP</fullName>
    </recommendedName>
</protein>
<dbReference type="RefSeq" id="WP_071456071.1">
    <property type="nucleotide sequence ID" value="NZ_CP017267.1"/>
</dbReference>
<evidence type="ECO:0000313" key="2">
    <source>
        <dbReference type="EMBL" id="APB30504.1"/>
    </source>
</evidence>
<proteinExistence type="predicted"/>
<evidence type="ECO:0000256" key="1">
    <source>
        <dbReference type="SAM" id="Phobius"/>
    </source>
</evidence>
<dbReference type="STRING" id="519472.BHY08_00880"/>
<reference evidence="2 3" key="1">
    <citation type="submission" date="2016-09" db="EMBL/GenBank/DDBJ databases">
        <title>Vagococcus teuberi sp. nov., isolated from the Malian artisanal sour milk fene.</title>
        <authorList>
            <person name="Wullschleger S."/>
            <person name="Seifert C."/>
            <person name="Baumgartner S."/>
            <person name="Lacroix C."/>
            <person name="Bonfoh B."/>
            <person name="Stevens M.J."/>
            <person name="Meile L."/>
        </authorList>
    </citation>
    <scope>NUCLEOTIDE SEQUENCE [LARGE SCALE GENOMIC DNA]</scope>
    <source>
        <strain evidence="2 3">DSM 21459</strain>
    </source>
</reference>
<sequence>MKTSIKIFLTVLILTLIIPLFSAITISQYAVSLPLSLIKIQNYPYFNTYLSSVIFWLSIFWICVSLVSIVILLFIPVKKNQIKIKESSGYLSVQNKAIDNFVLNILKNEPFLDEPKVTSILKKNKIIVNIEANINESTNDLVKRKESISKNIEHRLLTLFGIEENMTVRVNFQNYKSSDSNKSRVI</sequence>
<dbReference type="AlphaFoldDB" id="A0A1J0A3J9"/>
<gene>
    <name evidence="2" type="ORF">BHY08_00880</name>
</gene>
<accession>A0A1J0A3J9</accession>
<organism evidence="2 3">
    <name type="scientific">Vagococcus teuberi</name>
    <dbReference type="NCBI Taxonomy" id="519472"/>
    <lineage>
        <taxon>Bacteria</taxon>
        <taxon>Bacillati</taxon>
        <taxon>Bacillota</taxon>
        <taxon>Bacilli</taxon>
        <taxon>Lactobacillales</taxon>
        <taxon>Enterococcaceae</taxon>
        <taxon>Vagococcus</taxon>
    </lineage>
</organism>
<keyword evidence="1" id="KW-0812">Transmembrane</keyword>
<evidence type="ECO:0008006" key="4">
    <source>
        <dbReference type="Google" id="ProtNLM"/>
    </source>
</evidence>
<evidence type="ECO:0000313" key="3">
    <source>
        <dbReference type="Proteomes" id="UP000191200"/>
    </source>
</evidence>
<feature type="transmembrane region" description="Helical" evidence="1">
    <location>
        <begin position="53"/>
        <end position="75"/>
    </location>
</feature>
<dbReference type="Proteomes" id="UP000191200">
    <property type="component" value="Chromosome"/>
</dbReference>
<keyword evidence="1" id="KW-1133">Transmembrane helix</keyword>
<dbReference type="NCBIfam" id="NF033218">
    <property type="entry name" value="anchor_AmaP"/>
    <property type="match status" value="1"/>
</dbReference>
<dbReference type="EMBL" id="CP017267">
    <property type="protein sequence ID" value="APB30504.1"/>
    <property type="molecule type" value="Genomic_DNA"/>
</dbReference>
<name>A0A1J0A3J9_9ENTE</name>